<accession>A0A0B0ICU5</accession>
<dbReference type="Pfam" id="PF12945">
    <property type="entry name" value="PilZNR"/>
    <property type="match status" value="1"/>
</dbReference>
<organism evidence="3 4">
    <name type="scientific">Halalkalibacter okhensis</name>
    <dbReference type="NCBI Taxonomy" id="333138"/>
    <lineage>
        <taxon>Bacteria</taxon>
        <taxon>Bacillati</taxon>
        <taxon>Bacillota</taxon>
        <taxon>Bacilli</taxon>
        <taxon>Bacillales</taxon>
        <taxon>Bacillaceae</taxon>
        <taxon>Halalkalibacter</taxon>
    </lineage>
</organism>
<comment type="caution">
    <text evidence="3">The sequence shown here is derived from an EMBL/GenBank/DDBJ whole genome shotgun (WGS) entry which is preliminary data.</text>
</comment>
<dbReference type="AlphaFoldDB" id="A0A0B0ICU5"/>
<keyword evidence="4" id="KW-1185">Reference proteome</keyword>
<dbReference type="RefSeq" id="WP_034628557.1">
    <property type="nucleotide sequence ID" value="NZ_JRJU01000010.1"/>
</dbReference>
<dbReference type="Gene3D" id="2.40.10.220">
    <property type="entry name" value="predicted glycosyltransferase like domains"/>
    <property type="match status" value="1"/>
</dbReference>
<dbReference type="Pfam" id="PF07238">
    <property type="entry name" value="PilZ"/>
    <property type="match status" value="1"/>
</dbReference>
<dbReference type="Proteomes" id="UP000030832">
    <property type="component" value="Unassembled WGS sequence"/>
</dbReference>
<sequence length="223" mass="25977">MIKVGSTIFLELQEIKNNEKRMLRYKCRLVDRNEGVFVIDYPINEETGKPSFFFDGTEFRAYFSADDDSGLYSFDTEIIGRMKGKIPVLFIKDPGKEKYMRIQRRNYVRVETSVDTAVHSLNDEFSPFTTVTLDLSGGGCAISIPEGQMFPEKGETHIYIILHMQSGESVYVRALCKIVRLFRPRAEARRRASLQFLDIEERDQQMVVRYCFERQLVLRRKNG</sequence>
<feature type="domain" description="Type III secretion system flagellar brake protein YcgR PilZN" evidence="2">
    <location>
        <begin position="3"/>
        <end position="94"/>
    </location>
</feature>
<reference evidence="3 4" key="1">
    <citation type="submission" date="2014-09" db="EMBL/GenBank/DDBJ databases">
        <title>Genome sequencing and annotation of Bacillus Okhensis strain Kh10-101T.</title>
        <authorList>
            <person name="Prakash J.S."/>
        </authorList>
    </citation>
    <scope>NUCLEOTIDE SEQUENCE [LARGE SCALE GENOMIC DNA]</scope>
    <source>
        <strain evidence="4">Kh10-101T</strain>
    </source>
</reference>
<dbReference type="InterPro" id="IPR009926">
    <property type="entry name" value="T3SS_YcgR_PilZN"/>
</dbReference>
<dbReference type="InterPro" id="IPR009875">
    <property type="entry name" value="PilZ_domain"/>
</dbReference>
<dbReference type="STRING" id="333138.LQ50_10215"/>
<dbReference type="OrthoDB" id="1951449at2"/>
<proteinExistence type="predicted"/>
<protein>
    <submittedName>
        <fullName evidence="3">Pilus assembly protein PilZ</fullName>
    </submittedName>
</protein>
<evidence type="ECO:0000259" key="2">
    <source>
        <dbReference type="Pfam" id="PF12945"/>
    </source>
</evidence>
<name>A0A0B0ICU5_9BACI</name>
<dbReference type="GO" id="GO:0035438">
    <property type="term" value="F:cyclic-di-GMP binding"/>
    <property type="evidence" value="ECO:0007669"/>
    <property type="project" value="InterPro"/>
</dbReference>
<evidence type="ECO:0000313" key="3">
    <source>
        <dbReference type="EMBL" id="KHF40358.1"/>
    </source>
</evidence>
<gene>
    <name evidence="3" type="ORF">LQ50_10215</name>
</gene>
<evidence type="ECO:0000313" key="4">
    <source>
        <dbReference type="Proteomes" id="UP000030832"/>
    </source>
</evidence>
<feature type="domain" description="PilZ" evidence="1">
    <location>
        <begin position="103"/>
        <end position="213"/>
    </location>
</feature>
<dbReference type="EMBL" id="JRJU01000010">
    <property type="protein sequence ID" value="KHF40358.1"/>
    <property type="molecule type" value="Genomic_DNA"/>
</dbReference>
<dbReference type="SUPFAM" id="SSF141371">
    <property type="entry name" value="PilZ domain-like"/>
    <property type="match status" value="1"/>
</dbReference>
<dbReference type="eggNOG" id="COG5581">
    <property type="taxonomic scope" value="Bacteria"/>
</dbReference>
<evidence type="ECO:0000259" key="1">
    <source>
        <dbReference type="Pfam" id="PF07238"/>
    </source>
</evidence>